<dbReference type="PANTHER" id="PTHR24221">
    <property type="entry name" value="ATP-BINDING CASSETTE SUB-FAMILY B"/>
    <property type="match status" value="1"/>
</dbReference>
<evidence type="ECO:0000313" key="11">
    <source>
        <dbReference type="Proteomes" id="UP000569202"/>
    </source>
</evidence>
<dbReference type="AlphaFoldDB" id="A0A7Y2RCV4"/>
<feature type="transmembrane region" description="Helical" evidence="7">
    <location>
        <begin position="261"/>
        <end position="279"/>
    </location>
</feature>
<dbReference type="Gene3D" id="3.40.50.300">
    <property type="entry name" value="P-loop containing nucleotide triphosphate hydrolases"/>
    <property type="match status" value="1"/>
</dbReference>
<feature type="domain" description="ABC transmembrane type-1" evidence="9">
    <location>
        <begin position="22"/>
        <end position="314"/>
    </location>
</feature>
<dbReference type="SUPFAM" id="SSF90123">
    <property type="entry name" value="ABC transporter transmembrane region"/>
    <property type="match status" value="1"/>
</dbReference>
<dbReference type="Gene3D" id="1.20.1560.10">
    <property type="entry name" value="ABC transporter type 1, transmembrane domain"/>
    <property type="match status" value="1"/>
</dbReference>
<feature type="transmembrane region" description="Helical" evidence="7">
    <location>
        <begin position="170"/>
        <end position="189"/>
    </location>
</feature>
<dbReference type="PROSITE" id="PS00211">
    <property type="entry name" value="ABC_TRANSPORTER_1"/>
    <property type="match status" value="1"/>
</dbReference>
<dbReference type="InterPro" id="IPR017871">
    <property type="entry name" value="ABC_transporter-like_CS"/>
</dbReference>
<evidence type="ECO:0000256" key="1">
    <source>
        <dbReference type="ARBA" id="ARBA00004651"/>
    </source>
</evidence>
<evidence type="ECO:0000256" key="4">
    <source>
        <dbReference type="ARBA" id="ARBA00022840"/>
    </source>
</evidence>
<dbReference type="InterPro" id="IPR011527">
    <property type="entry name" value="ABC1_TM_dom"/>
</dbReference>
<keyword evidence="4 10" id="KW-0067">ATP-binding</keyword>
<dbReference type="SMART" id="SM00382">
    <property type="entry name" value="AAA"/>
    <property type="match status" value="1"/>
</dbReference>
<dbReference type="GO" id="GO:0140359">
    <property type="term" value="F:ABC-type transporter activity"/>
    <property type="evidence" value="ECO:0007669"/>
    <property type="project" value="InterPro"/>
</dbReference>
<dbReference type="GO" id="GO:0016887">
    <property type="term" value="F:ATP hydrolysis activity"/>
    <property type="evidence" value="ECO:0007669"/>
    <property type="project" value="InterPro"/>
</dbReference>
<evidence type="ECO:0000259" key="8">
    <source>
        <dbReference type="PROSITE" id="PS50893"/>
    </source>
</evidence>
<dbReference type="SUPFAM" id="SSF52540">
    <property type="entry name" value="P-loop containing nucleoside triphosphate hydrolases"/>
    <property type="match status" value="1"/>
</dbReference>
<dbReference type="EMBL" id="JABERL010000005">
    <property type="protein sequence ID" value="NNH76457.1"/>
    <property type="molecule type" value="Genomic_DNA"/>
</dbReference>
<dbReference type="PROSITE" id="PS50893">
    <property type="entry name" value="ABC_TRANSPORTER_2"/>
    <property type="match status" value="1"/>
</dbReference>
<evidence type="ECO:0000256" key="2">
    <source>
        <dbReference type="ARBA" id="ARBA00022692"/>
    </source>
</evidence>
<organism evidence="10 11">
    <name type="scientific">Acinetobacter terrae</name>
    <dbReference type="NCBI Taxonomy" id="2731247"/>
    <lineage>
        <taxon>Bacteria</taxon>
        <taxon>Pseudomonadati</taxon>
        <taxon>Pseudomonadota</taxon>
        <taxon>Gammaproteobacteria</taxon>
        <taxon>Moraxellales</taxon>
        <taxon>Moraxellaceae</taxon>
        <taxon>Acinetobacter</taxon>
        <taxon>Acinetobacter Taxon 24</taxon>
    </lineage>
</organism>
<evidence type="ECO:0000259" key="9">
    <source>
        <dbReference type="PROSITE" id="PS50929"/>
    </source>
</evidence>
<gene>
    <name evidence="10" type="ORF">HLH17_01905</name>
</gene>
<dbReference type="GO" id="GO:0005886">
    <property type="term" value="C:plasma membrane"/>
    <property type="evidence" value="ECO:0007669"/>
    <property type="project" value="UniProtKB-SubCell"/>
</dbReference>
<dbReference type="InterPro" id="IPR003593">
    <property type="entry name" value="AAA+_ATPase"/>
</dbReference>
<dbReference type="Proteomes" id="UP000569202">
    <property type="component" value="Unassembled WGS sequence"/>
</dbReference>
<feature type="transmembrane region" description="Helical" evidence="7">
    <location>
        <begin position="285"/>
        <end position="302"/>
    </location>
</feature>
<evidence type="ECO:0000256" key="7">
    <source>
        <dbReference type="SAM" id="Phobius"/>
    </source>
</evidence>
<dbReference type="GO" id="GO:0005524">
    <property type="term" value="F:ATP binding"/>
    <property type="evidence" value="ECO:0007669"/>
    <property type="project" value="UniProtKB-KW"/>
</dbReference>
<dbReference type="InterPro" id="IPR039421">
    <property type="entry name" value="Type_1_exporter"/>
</dbReference>
<dbReference type="PANTHER" id="PTHR24221:SF654">
    <property type="entry name" value="ATP-BINDING CASSETTE SUB-FAMILY B MEMBER 6"/>
    <property type="match status" value="1"/>
</dbReference>
<dbReference type="Pfam" id="PF00005">
    <property type="entry name" value="ABC_tran"/>
    <property type="match status" value="1"/>
</dbReference>
<keyword evidence="6 7" id="KW-0472">Membrane</keyword>
<dbReference type="InterPro" id="IPR027417">
    <property type="entry name" value="P-loop_NTPase"/>
</dbReference>
<keyword evidence="2 7" id="KW-0812">Transmembrane</keyword>
<dbReference type="Pfam" id="PF00664">
    <property type="entry name" value="ABC_membrane"/>
    <property type="match status" value="1"/>
</dbReference>
<dbReference type="RefSeq" id="WP_171539663.1">
    <property type="nucleotide sequence ID" value="NZ_JABERL010000005.1"/>
</dbReference>
<evidence type="ECO:0000256" key="6">
    <source>
        <dbReference type="ARBA" id="ARBA00023136"/>
    </source>
</evidence>
<name>A0A7Y2RCV4_9GAMM</name>
<keyword evidence="5 7" id="KW-1133">Transmembrane helix</keyword>
<comment type="caution">
    <text evidence="10">The sequence shown here is derived from an EMBL/GenBank/DDBJ whole genome shotgun (WGS) entry which is preliminary data.</text>
</comment>
<feature type="domain" description="ABC transporter" evidence="8">
    <location>
        <begin position="349"/>
        <end position="596"/>
    </location>
</feature>
<keyword evidence="3" id="KW-0547">Nucleotide-binding</keyword>
<dbReference type="CDD" id="cd07346">
    <property type="entry name" value="ABC_6TM_exporters"/>
    <property type="match status" value="1"/>
</dbReference>
<evidence type="ECO:0000256" key="3">
    <source>
        <dbReference type="ARBA" id="ARBA00022741"/>
    </source>
</evidence>
<protein>
    <submittedName>
        <fullName evidence="10">ABC transporter ATP-binding protein</fullName>
    </submittedName>
</protein>
<evidence type="ECO:0000256" key="5">
    <source>
        <dbReference type="ARBA" id="ARBA00022989"/>
    </source>
</evidence>
<proteinExistence type="predicted"/>
<reference evidence="10 11" key="1">
    <citation type="submission" date="2020-04" db="EMBL/GenBank/DDBJ databases">
        <title>Acinetobacter Taxon 24.</title>
        <authorList>
            <person name="Nemec A."/>
            <person name="Radolfova-Krizova L."/>
            <person name="Higgins P.G."/>
            <person name="Spanelova P."/>
        </authorList>
    </citation>
    <scope>NUCLEOTIDE SEQUENCE [LARGE SCALE GENOMIC DNA]</scope>
    <source>
        <strain evidence="10 11">ANC 5380</strain>
    </source>
</reference>
<dbReference type="InterPro" id="IPR003439">
    <property type="entry name" value="ABC_transporter-like_ATP-bd"/>
</dbReference>
<accession>A0A7Y2RCV4</accession>
<dbReference type="InterPro" id="IPR036640">
    <property type="entry name" value="ABC1_TM_sf"/>
</dbReference>
<dbReference type="PROSITE" id="PS50929">
    <property type="entry name" value="ABC_TM1F"/>
    <property type="match status" value="1"/>
</dbReference>
<sequence>MFKNYPLLRSLSLYRYMPYRLALTALLFLGANISIALQQFSVGQAIDHLKHAESASIFAHSFTDPQNPWFWFTVIAVIASARAIIQYLGGLSSLIIGQNLLTILREKIFKQVQDLDIKWHWKHGLGEVLTRTTRDADKLKEALINFWRQVFESTLVVLVSVGLLCYYHPLLGLVPLLFIALGLSILFHLTNKMVVLDHHVGLAYEKISDSLAENIHGIRVIKAFGLENDKSNQFRYFIQNFIQRSVDAISFGARYLPIPQIIIALLYVWVMGFGAYLISIQQLQIGQFVAALLMANMLVFRIESVGQVLHIFADARASAARIWQMLDVKPDIQDGDIEPDFRADLGLELKVEGLSIQTETGKFLLKNIQTHFKPGQIVTIVGKTGAGKTTLLNTLNRFFDPSQGRIFIGSEQQGWHDTKNLKLKSLREYVQIIPQENFFFSGTLAENLRVAKPDATPEEMTQALYLASAVELLERLEHGLDTVIGDKGVTLSGGQKQRISLARAILKDSPILALDDSTSALDAATEKNVLQRLKSMSDLKTSGPQTPKTIIINSNKQTTIALSDWIIVLDHGEIVAQGTHTDLMQNSHFYRQIMGFEQPSLSPSSAVYEEI</sequence>
<evidence type="ECO:0000313" key="10">
    <source>
        <dbReference type="EMBL" id="NNH76457.1"/>
    </source>
</evidence>
<comment type="subcellular location">
    <subcellularLocation>
        <location evidence="1">Cell membrane</location>
        <topology evidence="1">Multi-pass membrane protein</topology>
    </subcellularLocation>
</comment>
<feature type="transmembrane region" description="Helical" evidence="7">
    <location>
        <begin position="69"/>
        <end position="97"/>
    </location>
</feature>